<reference evidence="2 3" key="1">
    <citation type="journal article" date="2007" name="Nature">
        <title>The medaka draft genome and insights into vertebrate genome evolution.</title>
        <authorList>
            <person name="Kasahara M."/>
            <person name="Naruse K."/>
            <person name="Sasaki S."/>
            <person name="Nakatani Y."/>
            <person name="Qu W."/>
            <person name="Ahsan B."/>
            <person name="Yamada T."/>
            <person name="Nagayasu Y."/>
            <person name="Doi K."/>
            <person name="Kasai Y."/>
            <person name="Jindo T."/>
            <person name="Kobayashi D."/>
            <person name="Shimada A."/>
            <person name="Toyoda A."/>
            <person name="Kuroki Y."/>
            <person name="Fujiyama A."/>
            <person name="Sasaki T."/>
            <person name="Shimizu A."/>
            <person name="Asakawa S."/>
            <person name="Shimizu N."/>
            <person name="Hashimoto S."/>
            <person name="Yang J."/>
            <person name="Lee Y."/>
            <person name="Matsushima K."/>
            <person name="Sugano S."/>
            <person name="Sakaizumi M."/>
            <person name="Narita T."/>
            <person name="Ohishi K."/>
            <person name="Haga S."/>
            <person name="Ohta F."/>
            <person name="Nomoto H."/>
            <person name="Nogata K."/>
            <person name="Morishita T."/>
            <person name="Endo T."/>
            <person name="Shin-I T."/>
            <person name="Takeda H."/>
            <person name="Morishita S."/>
            <person name="Kohara Y."/>
        </authorList>
    </citation>
    <scope>NUCLEOTIDE SEQUENCE [LARGE SCALE GENOMIC DNA]</scope>
    <source>
        <strain evidence="2 3">Hd-rR</strain>
    </source>
</reference>
<keyword evidence="3" id="KW-1185">Reference proteome</keyword>
<evidence type="ECO:0000313" key="2">
    <source>
        <dbReference type="Ensembl" id="ENSORLP00000044760.1"/>
    </source>
</evidence>
<feature type="region of interest" description="Disordered" evidence="1">
    <location>
        <begin position="139"/>
        <end position="161"/>
    </location>
</feature>
<evidence type="ECO:0000256" key="1">
    <source>
        <dbReference type="SAM" id="MobiDB-lite"/>
    </source>
</evidence>
<dbReference type="Proteomes" id="UP000001038">
    <property type="component" value="Chromosome 16"/>
</dbReference>
<name>A0A3B3IL36_ORYLA</name>
<sequence length="161" mass="17724">QPQQEGGMGLWLMLSSGLRSLHQTLARTKPPQQREKNTQMELCALMPKLSLLIYSAPRPAPTTSSFFFRLSLQPHPRSLGEHLTLWPIDQSTVVHGSGMASAAFSVALCHLGKARRAHPQLRHQSHQAIDRFRVACAERPSSISPPGSPTLSIHVDGKQIP</sequence>
<organism evidence="2 3">
    <name type="scientific">Oryzias latipes</name>
    <name type="common">Japanese rice fish</name>
    <name type="synonym">Japanese killifish</name>
    <dbReference type="NCBI Taxonomy" id="8090"/>
    <lineage>
        <taxon>Eukaryota</taxon>
        <taxon>Metazoa</taxon>
        <taxon>Chordata</taxon>
        <taxon>Craniata</taxon>
        <taxon>Vertebrata</taxon>
        <taxon>Euteleostomi</taxon>
        <taxon>Actinopterygii</taxon>
        <taxon>Neopterygii</taxon>
        <taxon>Teleostei</taxon>
        <taxon>Neoteleostei</taxon>
        <taxon>Acanthomorphata</taxon>
        <taxon>Ovalentaria</taxon>
        <taxon>Atherinomorphae</taxon>
        <taxon>Beloniformes</taxon>
        <taxon>Adrianichthyidae</taxon>
        <taxon>Oryziinae</taxon>
        <taxon>Oryzias</taxon>
    </lineage>
</organism>
<protein>
    <submittedName>
        <fullName evidence="2">Uncharacterized protein</fullName>
    </submittedName>
</protein>
<reference evidence="2" key="2">
    <citation type="submission" date="2025-08" db="UniProtKB">
        <authorList>
            <consortium name="Ensembl"/>
        </authorList>
    </citation>
    <scope>IDENTIFICATION</scope>
    <source>
        <strain evidence="2">Hd-rR</strain>
    </source>
</reference>
<reference evidence="2" key="3">
    <citation type="submission" date="2025-09" db="UniProtKB">
        <authorList>
            <consortium name="Ensembl"/>
        </authorList>
    </citation>
    <scope>IDENTIFICATION</scope>
    <source>
        <strain evidence="2">Hd-rR</strain>
    </source>
</reference>
<evidence type="ECO:0000313" key="3">
    <source>
        <dbReference type="Proteomes" id="UP000001038"/>
    </source>
</evidence>
<accession>A0A3B3IL36</accession>
<dbReference type="Bgee" id="ENSORLG00000028388">
    <property type="expression patterns" value="Expressed in muscle tissue and 3 other cell types or tissues"/>
</dbReference>
<feature type="compositionally biased region" description="Polar residues" evidence="1">
    <location>
        <begin position="141"/>
        <end position="151"/>
    </location>
</feature>
<dbReference type="AlphaFoldDB" id="A0A3B3IL36"/>
<dbReference type="GeneTree" id="ENSGT01000000220690"/>
<proteinExistence type="predicted"/>
<dbReference type="InParanoid" id="A0A3B3IL36"/>
<dbReference type="Ensembl" id="ENSORLT00000029228.1">
    <property type="protein sequence ID" value="ENSORLP00000044760.1"/>
    <property type="gene ID" value="ENSORLG00000028388.1"/>
</dbReference>